<proteinExistence type="predicted"/>
<comment type="caution">
    <text evidence="3">The sequence shown here is derived from an EMBL/GenBank/DDBJ whole genome shotgun (WGS) entry which is preliminary data.</text>
</comment>
<dbReference type="InterPro" id="IPR001932">
    <property type="entry name" value="PPM-type_phosphatase-like_dom"/>
</dbReference>
<organism evidence="3 4">
    <name type="scientific">Prorocentrum cordatum</name>
    <dbReference type="NCBI Taxonomy" id="2364126"/>
    <lineage>
        <taxon>Eukaryota</taxon>
        <taxon>Sar</taxon>
        <taxon>Alveolata</taxon>
        <taxon>Dinophyceae</taxon>
        <taxon>Prorocentrales</taxon>
        <taxon>Prorocentraceae</taxon>
        <taxon>Prorocentrum</taxon>
    </lineage>
</organism>
<name>A0ABN9XUD4_9DINO</name>
<evidence type="ECO:0000313" key="3">
    <source>
        <dbReference type="EMBL" id="CAK0902265.1"/>
    </source>
</evidence>
<evidence type="ECO:0000256" key="1">
    <source>
        <dbReference type="SAM" id="MobiDB-lite"/>
    </source>
</evidence>
<reference evidence="3" key="1">
    <citation type="submission" date="2023-10" db="EMBL/GenBank/DDBJ databases">
        <authorList>
            <person name="Chen Y."/>
            <person name="Shah S."/>
            <person name="Dougan E. K."/>
            <person name="Thang M."/>
            <person name="Chan C."/>
        </authorList>
    </citation>
    <scope>NUCLEOTIDE SEQUENCE [LARGE SCALE GENOMIC DNA]</scope>
</reference>
<gene>
    <name evidence="3" type="ORF">PCOR1329_LOCUS78939</name>
</gene>
<evidence type="ECO:0000313" key="4">
    <source>
        <dbReference type="Proteomes" id="UP001189429"/>
    </source>
</evidence>
<keyword evidence="4" id="KW-1185">Reference proteome</keyword>
<dbReference type="SUPFAM" id="SSF81606">
    <property type="entry name" value="PP2C-like"/>
    <property type="match status" value="1"/>
</dbReference>
<dbReference type="Pfam" id="PF00481">
    <property type="entry name" value="PP2C"/>
    <property type="match status" value="1"/>
</dbReference>
<protein>
    <recommendedName>
        <fullName evidence="2">PPM-type phosphatase domain-containing protein</fullName>
    </recommendedName>
</protein>
<dbReference type="SMART" id="SM00332">
    <property type="entry name" value="PP2Cc"/>
    <property type="match status" value="1"/>
</dbReference>
<dbReference type="EMBL" id="CAUYUJ010021048">
    <property type="protein sequence ID" value="CAK0902265.1"/>
    <property type="molecule type" value="Genomic_DNA"/>
</dbReference>
<dbReference type="PANTHER" id="PTHR47992">
    <property type="entry name" value="PROTEIN PHOSPHATASE"/>
    <property type="match status" value="1"/>
</dbReference>
<dbReference type="InterPro" id="IPR015655">
    <property type="entry name" value="PP2C"/>
</dbReference>
<dbReference type="InterPro" id="IPR036457">
    <property type="entry name" value="PPM-type-like_dom_sf"/>
</dbReference>
<accession>A0ABN9XUD4</accession>
<dbReference type="PROSITE" id="PS51746">
    <property type="entry name" value="PPM_2"/>
    <property type="match status" value="1"/>
</dbReference>
<dbReference type="Gene3D" id="3.60.40.10">
    <property type="entry name" value="PPM-type phosphatase domain"/>
    <property type="match status" value="1"/>
</dbReference>
<feature type="region of interest" description="Disordered" evidence="1">
    <location>
        <begin position="25"/>
        <end position="47"/>
    </location>
</feature>
<dbReference type="Proteomes" id="UP001189429">
    <property type="component" value="Unassembled WGS sequence"/>
</dbReference>
<evidence type="ECO:0000259" key="2">
    <source>
        <dbReference type="PROSITE" id="PS51746"/>
    </source>
</evidence>
<sequence>MLQVGQKFPPCFSSSFDVDSRQALPLRSRGGQGPGSHATPPFFGTPQRAWARALPPPLARRRLTSADLDAWARGPTVRGHAHSRPTFERYGLSLVREVGGGAAVPEDWAVRLLSATGAKGSEGPNQDAFSYTLLDSGWIVCVACDGHGEHGEVVAERVARALPLFLSPHLLEHDPEVALRRAFAEAQLDLERCFRSAQVYSGAAVAACCVHSERREAWTAHAGDSQVVLGDLGGGGVVCYTEEHKAHDPGELERLREAGAQVIQKRYDDGELVSRIFIPRTGIPGLAMSRSLGDGCLKKYGVCADPEVQDMSTLWRACAAPVLLLASDGLWDMVTPGAAVEVLASRCRSGLDVLLGVEVLLRRSQRLWIEAEGDYCDDVTVLLVAPSASLAAATSCGRVHSAVVRGRAREPHGLWTSLRLQLGFSNVRRWSLQRLWNGARMAKVSRLVEV</sequence>
<dbReference type="CDD" id="cd00143">
    <property type="entry name" value="PP2Cc"/>
    <property type="match status" value="1"/>
</dbReference>
<feature type="domain" description="PPM-type phosphatase" evidence="2">
    <location>
        <begin position="112"/>
        <end position="386"/>
    </location>
</feature>